<feature type="domain" description="Transcription regulator PadR N-terminal" evidence="1">
    <location>
        <begin position="10"/>
        <end position="77"/>
    </location>
</feature>
<dbReference type="HOGENOM" id="CLU_062440_3_1_11"/>
<evidence type="ECO:0000313" key="5">
    <source>
        <dbReference type="Proteomes" id="UP000756710"/>
    </source>
</evidence>
<dbReference type="GO" id="GO:0008168">
    <property type="term" value="F:methyltransferase activity"/>
    <property type="evidence" value="ECO:0007669"/>
    <property type="project" value="UniProtKB-KW"/>
</dbReference>
<dbReference type="GO" id="GO:0017000">
    <property type="term" value="P:antibiotic biosynthetic process"/>
    <property type="evidence" value="ECO:0007669"/>
    <property type="project" value="UniProtKB-ARBA"/>
</dbReference>
<evidence type="ECO:0000259" key="2">
    <source>
        <dbReference type="Pfam" id="PF13847"/>
    </source>
</evidence>
<dbReference type="PANTHER" id="PTHR43861:SF1">
    <property type="entry name" value="TRANS-ACONITATE 2-METHYLTRANSFERASE"/>
    <property type="match status" value="1"/>
</dbReference>
<dbReference type="Gene3D" id="1.10.10.10">
    <property type="entry name" value="Winged helix-like DNA-binding domain superfamily/Winged helix DNA-binding domain"/>
    <property type="match status" value="1"/>
</dbReference>
<keyword evidence="5" id="KW-1185">Reference proteome</keyword>
<evidence type="ECO:0000313" key="3">
    <source>
        <dbReference type="EMBL" id="CDR09119.1"/>
    </source>
</evidence>
<dbReference type="InterPro" id="IPR005149">
    <property type="entry name" value="Tscrpt_reg_PadR_N"/>
</dbReference>
<dbReference type="SUPFAM" id="SSF53335">
    <property type="entry name" value="S-adenosyl-L-methionine-dependent methyltransferases"/>
    <property type="match status" value="1"/>
</dbReference>
<sequence>MRTNDAQMLVLCALTDGPLHGYAINAAIEQVSGHRLGPGSLYGALARLQAKQLVKPLEEKGRQRPFCLTPAGRELLEREAHSMARLSGRVFESAVPDEVSYLDQLAATDAARSYKSVMLDALDTRPGETALDLGCGPGTDLSTLAKAVGPSGRVIGIDSSQKMVEQARRRTEDLSAVEVELGEIHTLPLEDGGIDRARTDRVLQHVADPAQALAEVRRVLCPGGRLVMGEPDWDSLTIDYPDLEVSRAYTRHVTDKIVRNGVIGRQLARLAVDAGFAVPTVVPITSVFRDVRAADQVLGLQRNTERAVSAGYLPALASQRWLDHLATGSFFAAVTLYVVVAEATS</sequence>
<name>A0A061A163_9ACTN</name>
<dbReference type="RefSeq" id="WP_044573939.1">
    <property type="nucleotide sequence ID" value="NZ_BAABDR010000022.1"/>
</dbReference>
<proteinExistence type="predicted"/>
<evidence type="ECO:0000259" key="1">
    <source>
        <dbReference type="Pfam" id="PF03551"/>
    </source>
</evidence>
<dbReference type="Pfam" id="PF13847">
    <property type="entry name" value="Methyltransf_31"/>
    <property type="match status" value="1"/>
</dbReference>
<dbReference type="Pfam" id="PF03551">
    <property type="entry name" value="PadR"/>
    <property type="match status" value="1"/>
</dbReference>
<dbReference type="EMBL" id="LK022848">
    <property type="protein sequence ID" value="CDR09119.1"/>
    <property type="molecule type" value="Genomic_DNA"/>
</dbReference>
<dbReference type="Proteomes" id="UP000756710">
    <property type="component" value="Unassembled WGS sequence"/>
</dbReference>
<dbReference type="AlphaFoldDB" id="A0A061A163"/>
<gene>
    <name evidence="4" type="ORF">J2Z30_005568</name>
    <name evidence="3" type="ORF">SIRAN5748</name>
</gene>
<dbReference type="PANTHER" id="PTHR43861">
    <property type="entry name" value="TRANS-ACONITATE 2-METHYLTRANSFERASE-RELATED"/>
    <property type="match status" value="1"/>
</dbReference>
<dbReference type="GO" id="GO:0032259">
    <property type="term" value="P:methylation"/>
    <property type="evidence" value="ECO:0007669"/>
    <property type="project" value="UniProtKB-KW"/>
</dbReference>
<keyword evidence="4" id="KW-0830">Ubiquinone</keyword>
<reference evidence="3" key="1">
    <citation type="submission" date="2014-05" db="EMBL/GenBank/DDBJ databases">
        <authorList>
            <person name="Horn Fabian"/>
        </authorList>
    </citation>
    <scope>NUCLEOTIDE SEQUENCE</scope>
</reference>
<organism evidence="3">
    <name type="scientific">Streptomyces iranensis</name>
    <dbReference type="NCBI Taxonomy" id="576784"/>
    <lineage>
        <taxon>Bacteria</taxon>
        <taxon>Bacillati</taxon>
        <taxon>Actinomycetota</taxon>
        <taxon>Actinomycetes</taxon>
        <taxon>Kitasatosporales</taxon>
        <taxon>Streptomycetaceae</taxon>
        <taxon>Streptomyces</taxon>
        <taxon>Streptomyces violaceusniger group</taxon>
    </lineage>
</organism>
<protein>
    <submittedName>
        <fullName evidence="3">Methyltransferase type 11</fullName>
    </submittedName>
    <submittedName>
        <fullName evidence="4">Ubiquinone/menaquinone biosynthesis C-methylase UbiE</fullName>
    </submittedName>
</protein>
<keyword evidence="3" id="KW-0489">Methyltransferase</keyword>
<accession>A0A061A163</accession>
<dbReference type="CDD" id="cd02440">
    <property type="entry name" value="AdoMet_MTases"/>
    <property type="match status" value="1"/>
</dbReference>
<dbReference type="GeneID" id="32472936"/>
<feature type="domain" description="Methyltransferase" evidence="2">
    <location>
        <begin position="126"/>
        <end position="232"/>
    </location>
</feature>
<keyword evidence="3" id="KW-0808">Transferase</keyword>
<dbReference type="InterPro" id="IPR036388">
    <property type="entry name" value="WH-like_DNA-bd_sf"/>
</dbReference>
<dbReference type="InterPro" id="IPR029063">
    <property type="entry name" value="SAM-dependent_MTases_sf"/>
</dbReference>
<dbReference type="Gene3D" id="3.40.50.150">
    <property type="entry name" value="Vaccinia Virus protein VP39"/>
    <property type="match status" value="1"/>
</dbReference>
<reference evidence="4 5" key="2">
    <citation type="submission" date="2021-03" db="EMBL/GenBank/DDBJ databases">
        <title>Genomic Encyclopedia of Type Strains, Phase IV (KMG-IV): sequencing the most valuable type-strain genomes for metagenomic binning, comparative biology and taxonomic classification.</title>
        <authorList>
            <person name="Goeker M."/>
        </authorList>
    </citation>
    <scope>NUCLEOTIDE SEQUENCE [LARGE SCALE GENOMIC DNA]</scope>
    <source>
        <strain evidence="4 5">DSM 41954</strain>
    </source>
</reference>
<dbReference type="EMBL" id="JAGGLR010000015">
    <property type="protein sequence ID" value="MBP2064545.1"/>
    <property type="molecule type" value="Genomic_DNA"/>
</dbReference>
<evidence type="ECO:0000313" key="4">
    <source>
        <dbReference type="EMBL" id="MBP2064545.1"/>
    </source>
</evidence>
<dbReference type="InterPro" id="IPR025714">
    <property type="entry name" value="Methyltranfer_dom"/>
</dbReference>
<dbReference type="SUPFAM" id="SSF46785">
    <property type="entry name" value="Winged helix' DNA-binding domain"/>
    <property type="match status" value="1"/>
</dbReference>
<dbReference type="InterPro" id="IPR036390">
    <property type="entry name" value="WH_DNA-bd_sf"/>
</dbReference>